<feature type="signal peptide" evidence="5">
    <location>
        <begin position="1"/>
        <end position="21"/>
    </location>
</feature>
<proteinExistence type="inferred from homology"/>
<evidence type="ECO:0000313" key="6">
    <source>
        <dbReference type="EMBL" id="ROV62134.1"/>
    </source>
</evidence>
<organism evidence="6 7">
    <name type="scientific">Vibrio ponticus</name>
    <dbReference type="NCBI Taxonomy" id="265668"/>
    <lineage>
        <taxon>Bacteria</taxon>
        <taxon>Pseudomonadati</taxon>
        <taxon>Pseudomonadota</taxon>
        <taxon>Gammaproteobacteria</taxon>
        <taxon>Vibrionales</taxon>
        <taxon>Vibrionaceae</taxon>
        <taxon>Vibrio</taxon>
    </lineage>
</organism>
<evidence type="ECO:0000313" key="7">
    <source>
        <dbReference type="Proteomes" id="UP000278792"/>
    </source>
</evidence>
<dbReference type="Pfam" id="PF00267">
    <property type="entry name" value="Porin_1"/>
    <property type="match status" value="2"/>
</dbReference>
<accession>A0A3N3E5W1</accession>
<evidence type="ECO:0000256" key="5">
    <source>
        <dbReference type="SAM" id="SignalP"/>
    </source>
</evidence>
<name>A0A3N3E5W1_9VIBR</name>
<evidence type="ECO:0000256" key="3">
    <source>
        <dbReference type="ARBA" id="ARBA00022729"/>
    </source>
</evidence>
<sequence>MKHAAVALAVFAGLTSGSALAAKVYSSEGTELKVGGRVEFRGDFIGTSKGAEIEGSMDDSTRARLNLKGKSQINDSLTAFAVYEAEQDTGASEFENRYMYAGVEFGRQAVSFGRQDMASVIVSDFTDITEFSGIQQVIDASSDKQDSVFAYAFESDALLVQATYQAEKEEDSDAYGIAGVYSLPLGLDLGLALSGGDLGKGAGSESQALFGIGYTLESLYLAATYSQGDIDDKASGTDDKEFVAMEFATEYQFSKEFSAAALYTYQENERGDGSKYDDTDGIELVGYYKFNSNFRTYLSYYINNVDEAKDPATGLVTAGEDTLRLGVRYDF</sequence>
<dbReference type="GO" id="GO:0009279">
    <property type="term" value="C:cell outer membrane"/>
    <property type="evidence" value="ECO:0007669"/>
    <property type="project" value="UniProtKB-SubCell"/>
</dbReference>
<dbReference type="PANTHER" id="PTHR34501:SF2">
    <property type="entry name" value="OUTER MEMBRANE PORIN F-RELATED"/>
    <property type="match status" value="1"/>
</dbReference>
<comment type="caution">
    <text evidence="6">The sequence shown here is derived from an EMBL/GenBank/DDBJ whole genome shotgun (WGS) entry which is preliminary data.</text>
</comment>
<dbReference type="Proteomes" id="UP000278792">
    <property type="component" value="Unassembled WGS sequence"/>
</dbReference>
<dbReference type="InterPro" id="IPR001897">
    <property type="entry name" value="Porin_gammaproteobac"/>
</dbReference>
<dbReference type="SUPFAM" id="SSF56935">
    <property type="entry name" value="Porins"/>
    <property type="match status" value="1"/>
</dbReference>
<keyword evidence="4" id="KW-0472">Membrane</keyword>
<dbReference type="AlphaFoldDB" id="A0A3N3E5W1"/>
<gene>
    <name evidence="6" type="ORF">EGH82_01895</name>
</gene>
<dbReference type="PRINTS" id="PR00183">
    <property type="entry name" value="ECOLIPORIN"/>
</dbReference>
<feature type="chain" id="PRO_5018188493" evidence="5">
    <location>
        <begin position="22"/>
        <end position="331"/>
    </location>
</feature>
<evidence type="ECO:0000256" key="2">
    <source>
        <dbReference type="ARBA" id="ARBA00007539"/>
    </source>
</evidence>
<dbReference type="InterPro" id="IPR023614">
    <property type="entry name" value="Porin_dom_sf"/>
</dbReference>
<dbReference type="PANTHER" id="PTHR34501">
    <property type="entry name" value="PROTEIN YDDL-RELATED"/>
    <property type="match status" value="1"/>
</dbReference>
<keyword evidence="3 5" id="KW-0732">Signal</keyword>
<dbReference type="InterPro" id="IPR033900">
    <property type="entry name" value="Gram_neg_porin_domain"/>
</dbReference>
<evidence type="ECO:0000256" key="4">
    <source>
        <dbReference type="ARBA" id="ARBA00023136"/>
    </source>
</evidence>
<dbReference type="InterPro" id="IPR001702">
    <property type="entry name" value="Porin_Gram-ve"/>
</dbReference>
<reference evidence="6 7" key="1">
    <citation type="submission" date="2018-11" db="EMBL/GenBank/DDBJ databases">
        <title>Vibrio ponticus strain CAIM 1751 pathogenic for the snapper Lutjanus guttatus.</title>
        <authorList>
            <person name="Soto-Rodriguez S."/>
            <person name="Lozano-Olvera R."/>
            <person name="Gomez-Gil B."/>
        </authorList>
    </citation>
    <scope>NUCLEOTIDE SEQUENCE [LARGE SCALE GENOMIC DNA]</scope>
    <source>
        <strain evidence="6 7">CAIM 1751</strain>
    </source>
</reference>
<dbReference type="GO" id="GO:0034220">
    <property type="term" value="P:monoatomic ion transmembrane transport"/>
    <property type="evidence" value="ECO:0007669"/>
    <property type="project" value="InterPro"/>
</dbReference>
<dbReference type="RefSeq" id="WP_123780224.1">
    <property type="nucleotide sequence ID" value="NZ_RKIK01000003.1"/>
</dbReference>
<dbReference type="Gene3D" id="2.40.160.10">
    <property type="entry name" value="Porin"/>
    <property type="match status" value="1"/>
</dbReference>
<dbReference type="InterPro" id="IPR050298">
    <property type="entry name" value="Gram-neg_bact_OMP"/>
</dbReference>
<evidence type="ECO:0000256" key="1">
    <source>
        <dbReference type="ARBA" id="ARBA00004571"/>
    </source>
</evidence>
<comment type="similarity">
    <text evidence="2">Belongs to the Gram-negative porin family.</text>
</comment>
<comment type="subcellular location">
    <subcellularLocation>
        <location evidence="1">Cell outer membrane</location>
        <topology evidence="1">Multi-pass membrane protein</topology>
    </subcellularLocation>
</comment>
<dbReference type="GO" id="GO:0015288">
    <property type="term" value="F:porin activity"/>
    <property type="evidence" value="ECO:0007669"/>
    <property type="project" value="InterPro"/>
</dbReference>
<dbReference type="CDD" id="cd00342">
    <property type="entry name" value="gram_neg_porins"/>
    <property type="match status" value="1"/>
</dbReference>
<dbReference type="EMBL" id="RKIK01000003">
    <property type="protein sequence ID" value="ROV62134.1"/>
    <property type="molecule type" value="Genomic_DNA"/>
</dbReference>
<protein>
    <submittedName>
        <fullName evidence="6">Porin</fullName>
    </submittedName>
</protein>